<dbReference type="GO" id="GO:0008168">
    <property type="term" value="F:methyltransferase activity"/>
    <property type="evidence" value="ECO:0007669"/>
    <property type="project" value="UniProtKB-KW"/>
</dbReference>
<comment type="caution">
    <text evidence="1">The sequence shown here is derived from an EMBL/GenBank/DDBJ whole genome shotgun (WGS) entry which is preliminary data.</text>
</comment>
<protein>
    <submittedName>
        <fullName evidence="1">Methyltransferase</fullName>
    </submittedName>
</protein>
<keyword evidence="2" id="KW-1185">Reference proteome</keyword>
<accession>A0A161LIU4</accession>
<dbReference type="EMBL" id="BDCX01000010">
    <property type="protein sequence ID" value="GAT68704.1"/>
    <property type="molecule type" value="Genomic_DNA"/>
</dbReference>
<dbReference type="Proteomes" id="UP000077701">
    <property type="component" value="Unassembled WGS sequence"/>
</dbReference>
<reference evidence="1 2" key="1">
    <citation type="journal article" date="2016" name="Genome Announc.">
        <title>Draft Genome Sequence of Planomonospora sphaerica JCM9374, a Rare Actinomycete.</title>
        <authorList>
            <person name="Dohra H."/>
            <person name="Suzuki T."/>
            <person name="Inoue Y."/>
            <person name="Kodani S."/>
        </authorList>
    </citation>
    <scope>NUCLEOTIDE SEQUENCE [LARGE SCALE GENOMIC DNA]</scope>
    <source>
        <strain evidence="1 2">JCM 9374</strain>
    </source>
</reference>
<evidence type="ECO:0000313" key="1">
    <source>
        <dbReference type="EMBL" id="GAT68704.1"/>
    </source>
</evidence>
<reference evidence="2" key="2">
    <citation type="submission" date="2016-04" db="EMBL/GenBank/DDBJ databases">
        <title>Planomonospora sphaerica JCM9374 whole genome shotgun sequence.</title>
        <authorList>
            <person name="Suzuki T."/>
            <person name="Dohra H."/>
            <person name="Kodani S."/>
        </authorList>
    </citation>
    <scope>NUCLEOTIDE SEQUENCE [LARGE SCALE GENOMIC DNA]</scope>
    <source>
        <strain evidence="2">JCM 9374</strain>
    </source>
</reference>
<evidence type="ECO:0000313" key="2">
    <source>
        <dbReference type="Proteomes" id="UP000077701"/>
    </source>
</evidence>
<dbReference type="Gene3D" id="3.40.50.150">
    <property type="entry name" value="Vaccinia Virus protein VP39"/>
    <property type="match status" value="1"/>
</dbReference>
<keyword evidence="1" id="KW-0808">Transferase</keyword>
<dbReference type="InterPro" id="IPR029063">
    <property type="entry name" value="SAM-dependent_MTases_sf"/>
</dbReference>
<organism evidence="1 2">
    <name type="scientific">Planomonospora sphaerica</name>
    <dbReference type="NCBI Taxonomy" id="161355"/>
    <lineage>
        <taxon>Bacteria</taxon>
        <taxon>Bacillati</taxon>
        <taxon>Actinomycetota</taxon>
        <taxon>Actinomycetes</taxon>
        <taxon>Streptosporangiales</taxon>
        <taxon>Streptosporangiaceae</taxon>
        <taxon>Planomonospora</taxon>
    </lineage>
</organism>
<keyword evidence="1" id="KW-0489">Methyltransferase</keyword>
<proteinExistence type="predicted"/>
<dbReference type="Pfam" id="PF04672">
    <property type="entry name" value="Methyltransf_19"/>
    <property type="match status" value="1"/>
</dbReference>
<dbReference type="RefSeq" id="WP_231647467.1">
    <property type="nucleotide sequence ID" value="NZ_BDCX01000010.1"/>
</dbReference>
<dbReference type="SUPFAM" id="SSF53335">
    <property type="entry name" value="S-adenosyl-L-methionine-dependent methyltransferases"/>
    <property type="match status" value="1"/>
</dbReference>
<dbReference type="PIRSF" id="PIRSF017393">
    <property type="entry name" value="MTase_SAV2177"/>
    <property type="match status" value="1"/>
</dbReference>
<sequence>MNTVIVERPVTDQTPPGIQTHVPNAARMYDYYLGGKDNFPADREAAEKALSFVPEIRHSVRANRAFLGRAVDFLTRRGIRQFIDIGAGLPTQNNVHQVTAPDARVVYVDNDTTVLVHGRAILGKHENVSIVEGDVRRPREILEHPDVRAAIDFGRPVAVLLLAILHFIPDEEKPERIVAELREALPSGSYLALSHVAIDARPEAAEGVTDVYRRSSSPFVARTGTEIARLLDGVSLVEPGLVNLPEWRPEPGTVVPYLGIGDYFLGAVGHVGG</sequence>
<dbReference type="STRING" id="161355.PS9374_04369"/>
<dbReference type="AlphaFoldDB" id="A0A161LIU4"/>
<gene>
    <name evidence="1" type="ORF">PS9374_04369</name>
</gene>
<dbReference type="InterPro" id="IPR006764">
    <property type="entry name" value="SAM_dep_MeTrfase_SAV2177_type"/>
</dbReference>
<name>A0A161LIU4_9ACTN</name>
<dbReference type="GO" id="GO:0032259">
    <property type="term" value="P:methylation"/>
    <property type="evidence" value="ECO:0007669"/>
    <property type="project" value="UniProtKB-KW"/>
</dbReference>